<feature type="compositionally biased region" description="Basic and acidic residues" evidence="1">
    <location>
        <begin position="19"/>
        <end position="40"/>
    </location>
</feature>
<dbReference type="AlphaFoldDB" id="A0A699SMH9"/>
<accession>A0A699SMH9</accession>
<evidence type="ECO:0000313" key="2">
    <source>
        <dbReference type="EMBL" id="GFC99024.1"/>
    </source>
</evidence>
<gene>
    <name evidence="2" type="ORF">Tci_870994</name>
</gene>
<feature type="region of interest" description="Disordered" evidence="1">
    <location>
        <begin position="19"/>
        <end position="51"/>
    </location>
</feature>
<organism evidence="2">
    <name type="scientific">Tanacetum cinerariifolium</name>
    <name type="common">Dalmatian daisy</name>
    <name type="synonym">Chrysanthemum cinerariifolium</name>
    <dbReference type="NCBI Taxonomy" id="118510"/>
    <lineage>
        <taxon>Eukaryota</taxon>
        <taxon>Viridiplantae</taxon>
        <taxon>Streptophyta</taxon>
        <taxon>Embryophyta</taxon>
        <taxon>Tracheophyta</taxon>
        <taxon>Spermatophyta</taxon>
        <taxon>Magnoliopsida</taxon>
        <taxon>eudicotyledons</taxon>
        <taxon>Gunneridae</taxon>
        <taxon>Pentapetalae</taxon>
        <taxon>asterids</taxon>
        <taxon>campanulids</taxon>
        <taxon>Asterales</taxon>
        <taxon>Asteraceae</taxon>
        <taxon>Asteroideae</taxon>
        <taxon>Anthemideae</taxon>
        <taxon>Anthemidinae</taxon>
        <taxon>Tanacetum</taxon>
    </lineage>
</organism>
<sequence length="75" mass="8068">MRAEVVILKLQERVKVLEDREGGGATRSRDDAPIKGRSMDMDEGEASTERISDDTKVMATDLTSMDAATVLAGGI</sequence>
<name>A0A699SMH9_TANCI</name>
<comment type="caution">
    <text evidence="2">The sequence shown here is derived from an EMBL/GenBank/DDBJ whole genome shotgun (WGS) entry which is preliminary data.</text>
</comment>
<feature type="non-terminal residue" evidence="2">
    <location>
        <position position="75"/>
    </location>
</feature>
<reference evidence="2" key="1">
    <citation type="journal article" date="2019" name="Sci. Rep.">
        <title>Draft genome of Tanacetum cinerariifolium, the natural source of mosquito coil.</title>
        <authorList>
            <person name="Yamashiro T."/>
            <person name="Shiraishi A."/>
            <person name="Satake H."/>
            <person name="Nakayama K."/>
        </authorList>
    </citation>
    <scope>NUCLEOTIDE SEQUENCE</scope>
</reference>
<evidence type="ECO:0000256" key="1">
    <source>
        <dbReference type="SAM" id="MobiDB-lite"/>
    </source>
</evidence>
<protein>
    <submittedName>
        <fullName evidence="2">Uncharacterized protein</fullName>
    </submittedName>
</protein>
<dbReference type="EMBL" id="BKCJ011175739">
    <property type="protein sequence ID" value="GFC99024.1"/>
    <property type="molecule type" value="Genomic_DNA"/>
</dbReference>
<proteinExistence type="predicted"/>